<evidence type="ECO:0000313" key="2">
    <source>
        <dbReference type="EMBL" id="KND91765.1"/>
    </source>
</evidence>
<dbReference type="InterPro" id="IPR029063">
    <property type="entry name" value="SAM-dependent_MTases_sf"/>
</dbReference>
<dbReference type="OrthoDB" id="2013972at2759"/>
<evidence type="ECO:0000256" key="1">
    <source>
        <dbReference type="ARBA" id="ARBA00038158"/>
    </source>
</evidence>
<protein>
    <submittedName>
        <fullName evidence="2">Uncharacterized protein</fullName>
    </submittedName>
</protein>
<name>A0A0L0NDD3_TOLOC</name>
<evidence type="ECO:0000313" key="3">
    <source>
        <dbReference type="Proteomes" id="UP000036947"/>
    </source>
</evidence>
<dbReference type="PANTHER" id="PTHR43591">
    <property type="entry name" value="METHYLTRANSFERASE"/>
    <property type="match status" value="1"/>
</dbReference>
<sequence>MRSDFADEHPECEVIGTDLSPIPPEWVPPNLRFEIDDCTKDWTFSHNSFDFIHIRFLVGGIADWTHLFRQAYHCCKPGGWVQSGEFEAIILSDDGTVNDQTTMGTLWNKLLIEAGKKAGRSFLIKTENLQRKGLEEAGFVDIQEVTYKSPINGWPKDPHLAEIGRYIELTMDNDIEGYTMYLWNQVMGWPMDEYQVFLMLMRKEIRSKIIHSYFYVRYVYGRKPETA</sequence>
<dbReference type="CDD" id="cd02440">
    <property type="entry name" value="AdoMet_MTases"/>
    <property type="match status" value="1"/>
</dbReference>
<comment type="caution">
    <text evidence="2">The sequence shown here is derived from an EMBL/GenBank/DDBJ whole genome shotgun (WGS) entry which is preliminary data.</text>
</comment>
<gene>
    <name evidence="2" type="ORF">TOPH_03891</name>
</gene>
<dbReference type="Pfam" id="PF13489">
    <property type="entry name" value="Methyltransf_23"/>
    <property type="match status" value="1"/>
</dbReference>
<dbReference type="SUPFAM" id="SSF53335">
    <property type="entry name" value="S-adenosyl-L-methionine-dependent methyltransferases"/>
    <property type="match status" value="1"/>
</dbReference>
<dbReference type="Gene3D" id="3.40.50.150">
    <property type="entry name" value="Vaccinia Virus protein VP39"/>
    <property type="match status" value="1"/>
</dbReference>
<keyword evidence="3" id="KW-1185">Reference proteome</keyword>
<accession>A0A0L0NDD3</accession>
<organism evidence="2 3">
    <name type="scientific">Tolypocladium ophioglossoides (strain CBS 100239)</name>
    <name type="common">Snaketongue truffleclub</name>
    <name type="synonym">Elaphocordyceps ophioglossoides</name>
    <dbReference type="NCBI Taxonomy" id="1163406"/>
    <lineage>
        <taxon>Eukaryota</taxon>
        <taxon>Fungi</taxon>
        <taxon>Dikarya</taxon>
        <taxon>Ascomycota</taxon>
        <taxon>Pezizomycotina</taxon>
        <taxon>Sordariomycetes</taxon>
        <taxon>Hypocreomycetidae</taxon>
        <taxon>Hypocreales</taxon>
        <taxon>Ophiocordycipitaceae</taxon>
        <taxon>Tolypocladium</taxon>
    </lineage>
</organism>
<dbReference type="PANTHER" id="PTHR43591:SF10">
    <property type="entry name" value="ABC TRANSMEMBRANE TYPE-1 DOMAIN-CONTAINING PROTEIN-RELATED"/>
    <property type="match status" value="1"/>
</dbReference>
<dbReference type="GO" id="GO:0008168">
    <property type="term" value="F:methyltransferase activity"/>
    <property type="evidence" value="ECO:0007669"/>
    <property type="project" value="TreeGrafter"/>
</dbReference>
<proteinExistence type="inferred from homology"/>
<dbReference type="AlphaFoldDB" id="A0A0L0NDD3"/>
<dbReference type="STRING" id="1163406.A0A0L0NDD3"/>
<reference evidence="2 3" key="1">
    <citation type="journal article" date="2015" name="BMC Genomics">
        <title>The genome of the truffle-parasite Tolypocladium ophioglossoides and the evolution of antifungal peptaibiotics.</title>
        <authorList>
            <person name="Quandt C.A."/>
            <person name="Bushley K.E."/>
            <person name="Spatafora J.W."/>
        </authorList>
    </citation>
    <scope>NUCLEOTIDE SEQUENCE [LARGE SCALE GENOMIC DNA]</scope>
    <source>
        <strain evidence="2 3">CBS 100239</strain>
    </source>
</reference>
<dbReference type="EMBL" id="LFRF01000008">
    <property type="protein sequence ID" value="KND91765.1"/>
    <property type="molecule type" value="Genomic_DNA"/>
</dbReference>
<dbReference type="Proteomes" id="UP000036947">
    <property type="component" value="Unassembled WGS sequence"/>
</dbReference>
<comment type="similarity">
    <text evidence="1">Belongs to the methyltransferase superfamily. LaeA methyltransferase family.</text>
</comment>